<dbReference type="PANTHER" id="PTHR11008">
    <property type="entry name" value="PROTEIN TAKEOUT-LIKE PROTEIN"/>
    <property type="match status" value="1"/>
</dbReference>
<feature type="region of interest" description="Disordered" evidence="4">
    <location>
        <begin position="1"/>
        <end position="23"/>
    </location>
</feature>
<dbReference type="InterPro" id="IPR038606">
    <property type="entry name" value="To_sf"/>
</dbReference>
<evidence type="ECO:0000313" key="5">
    <source>
        <dbReference type="EMBL" id="CAD7267741.1"/>
    </source>
</evidence>
<dbReference type="SMART" id="SM00700">
    <property type="entry name" value="JHBP"/>
    <property type="match status" value="1"/>
</dbReference>
<dbReference type="Gene3D" id="3.15.10.30">
    <property type="entry name" value="Haemolymph juvenile hormone binding protein"/>
    <property type="match status" value="1"/>
</dbReference>
<dbReference type="AlphaFoldDB" id="A0A7R9B7A1"/>
<accession>A0A7R9B7A1</accession>
<gene>
    <name evidence="5" type="ORF">TSIB3V08_LOCUS11746</name>
</gene>
<keyword evidence="2" id="KW-0090">Biological rhythms</keyword>
<organism evidence="5">
    <name type="scientific">Timema shepardi</name>
    <name type="common">Walking stick</name>
    <dbReference type="NCBI Taxonomy" id="629360"/>
    <lineage>
        <taxon>Eukaryota</taxon>
        <taxon>Metazoa</taxon>
        <taxon>Ecdysozoa</taxon>
        <taxon>Arthropoda</taxon>
        <taxon>Hexapoda</taxon>
        <taxon>Insecta</taxon>
        <taxon>Pterygota</taxon>
        <taxon>Neoptera</taxon>
        <taxon>Polyneoptera</taxon>
        <taxon>Phasmatodea</taxon>
        <taxon>Timematodea</taxon>
        <taxon>Timematoidea</taxon>
        <taxon>Timematidae</taxon>
        <taxon>Timema</taxon>
    </lineage>
</organism>
<dbReference type="PANTHER" id="PTHR11008:SF32">
    <property type="entry name" value="CIRCADIAN CLOCK-CONTROLLED PROTEIN DAYWAKE-RELATED"/>
    <property type="match status" value="1"/>
</dbReference>
<evidence type="ECO:0000256" key="1">
    <source>
        <dbReference type="ARBA" id="ARBA00022729"/>
    </source>
</evidence>
<dbReference type="GO" id="GO:0007623">
    <property type="term" value="P:circadian rhythm"/>
    <property type="evidence" value="ECO:0007669"/>
    <property type="project" value="UniProtKB-ARBA"/>
</dbReference>
<name>A0A7R9B7A1_TIMSH</name>
<protein>
    <submittedName>
        <fullName evidence="5">Uncharacterized protein</fullName>
    </submittedName>
</protein>
<dbReference type="InterPro" id="IPR010562">
    <property type="entry name" value="Haemolymph_juvenile_hormone-bd"/>
</dbReference>
<dbReference type="Pfam" id="PF06585">
    <property type="entry name" value="JHBP"/>
    <property type="match status" value="1"/>
</dbReference>
<comment type="similarity">
    <text evidence="3">Belongs to the TO family.</text>
</comment>
<dbReference type="FunFam" id="3.15.10.30:FF:000001">
    <property type="entry name" value="Takeout-like protein 1"/>
    <property type="match status" value="1"/>
</dbReference>
<reference evidence="5" key="1">
    <citation type="submission" date="2020-11" db="EMBL/GenBank/DDBJ databases">
        <authorList>
            <person name="Tran Van P."/>
        </authorList>
    </citation>
    <scope>NUCLEOTIDE SEQUENCE</scope>
</reference>
<evidence type="ECO:0000256" key="4">
    <source>
        <dbReference type="SAM" id="MobiDB-lite"/>
    </source>
</evidence>
<dbReference type="EMBL" id="OC010222">
    <property type="protein sequence ID" value="CAD7267741.1"/>
    <property type="molecule type" value="Genomic_DNA"/>
</dbReference>
<sequence>MSRSERVAVPDKEERHGERGPSFGGSLPGLYRENRVLRLRRYLVNLSSKMVRTCIVMLVAVILHWTSHRCSQTAFDLKNKKINLDLTVATLIIKSKYVIDGKILILPIKGNGDCSLNLTNADIKVSLDYEMVKKGDKEHMSVTGSKLDFNLGKLDIYFDNLFNGDKALGDNTNKFLNENWEVLAKDLGPFVAEGIAAAIKQIATGLMDKVPYDDFFPVSV</sequence>
<keyword evidence="1" id="KW-0732">Signal</keyword>
<feature type="compositionally biased region" description="Basic and acidic residues" evidence="4">
    <location>
        <begin position="1"/>
        <end position="19"/>
    </location>
</feature>
<proteinExistence type="inferred from homology"/>
<evidence type="ECO:0000256" key="3">
    <source>
        <dbReference type="ARBA" id="ARBA00060902"/>
    </source>
</evidence>
<evidence type="ECO:0000256" key="2">
    <source>
        <dbReference type="ARBA" id="ARBA00023108"/>
    </source>
</evidence>
<dbReference type="GO" id="GO:0005615">
    <property type="term" value="C:extracellular space"/>
    <property type="evidence" value="ECO:0007669"/>
    <property type="project" value="TreeGrafter"/>
</dbReference>